<dbReference type="EMBL" id="JBBJCI010000078">
    <property type="protein sequence ID" value="KAK7249464.1"/>
    <property type="molecule type" value="Genomic_DNA"/>
</dbReference>
<sequence length="182" mass="20031">MNAKPFIDDFDRRLEAETQRRLDHAEAQRYGEVELELPEAPRNPWDLPSGSENCIGEWKESFVCLRVVGANIWGDPRAPPPPEPESDSEETRVPGRKQKREQKRDTGGFKLSGGFSDIQIIGANKPRDVPPAAPKSAPSTTPKSTRTRPLPAMPRLPIGPGGVIGEEGKSEGVDRWVADEDG</sequence>
<proteinExistence type="predicted"/>
<evidence type="ECO:0000313" key="2">
    <source>
        <dbReference type="EMBL" id="KAK7249464.1"/>
    </source>
</evidence>
<name>A0ABR1G926_AURAN</name>
<evidence type="ECO:0000256" key="1">
    <source>
        <dbReference type="SAM" id="MobiDB-lite"/>
    </source>
</evidence>
<feature type="compositionally biased region" description="Low complexity" evidence="1">
    <location>
        <begin position="134"/>
        <end position="149"/>
    </location>
</feature>
<protein>
    <submittedName>
        <fullName evidence="2">Uncharacterized protein</fullName>
    </submittedName>
</protein>
<feature type="region of interest" description="Disordered" evidence="1">
    <location>
        <begin position="72"/>
        <end position="182"/>
    </location>
</feature>
<accession>A0ABR1G926</accession>
<comment type="caution">
    <text evidence="2">The sequence shown here is derived from an EMBL/GenBank/DDBJ whole genome shotgun (WGS) entry which is preliminary data.</text>
</comment>
<reference evidence="2 3" key="1">
    <citation type="submission" date="2024-03" db="EMBL/GenBank/DDBJ databases">
        <title>Aureococcus anophagefferens CCMP1851 and Kratosvirus quantuckense: Draft genome of a second virus-susceptible host strain in the model system.</title>
        <authorList>
            <person name="Chase E."/>
            <person name="Truchon A.R."/>
            <person name="Schepens W."/>
            <person name="Wilhelm S.W."/>
        </authorList>
    </citation>
    <scope>NUCLEOTIDE SEQUENCE [LARGE SCALE GENOMIC DNA]</scope>
    <source>
        <strain evidence="2 3">CCMP1851</strain>
    </source>
</reference>
<keyword evidence="3" id="KW-1185">Reference proteome</keyword>
<gene>
    <name evidence="2" type="ORF">SO694_00049145</name>
</gene>
<dbReference type="Proteomes" id="UP001363151">
    <property type="component" value="Unassembled WGS sequence"/>
</dbReference>
<organism evidence="2 3">
    <name type="scientific">Aureococcus anophagefferens</name>
    <name type="common">Harmful bloom alga</name>
    <dbReference type="NCBI Taxonomy" id="44056"/>
    <lineage>
        <taxon>Eukaryota</taxon>
        <taxon>Sar</taxon>
        <taxon>Stramenopiles</taxon>
        <taxon>Ochrophyta</taxon>
        <taxon>Pelagophyceae</taxon>
        <taxon>Pelagomonadales</taxon>
        <taxon>Pelagomonadaceae</taxon>
        <taxon>Aureococcus</taxon>
    </lineage>
</organism>
<feature type="compositionally biased region" description="Basic and acidic residues" evidence="1">
    <location>
        <begin position="166"/>
        <end position="182"/>
    </location>
</feature>
<evidence type="ECO:0000313" key="3">
    <source>
        <dbReference type="Proteomes" id="UP001363151"/>
    </source>
</evidence>